<dbReference type="Proteomes" id="UP001607303">
    <property type="component" value="Unassembled WGS sequence"/>
</dbReference>
<sequence>MLQLLIQMISNLCSTPLFVIELDFVIKSIDPKDNQFLGNYCLKNVYLNYLITYHINILTSKFT</sequence>
<organism evidence="1 2">
    <name type="scientific">Vespula maculifrons</name>
    <name type="common">Eastern yellow jacket</name>
    <name type="synonym">Wasp</name>
    <dbReference type="NCBI Taxonomy" id="7453"/>
    <lineage>
        <taxon>Eukaryota</taxon>
        <taxon>Metazoa</taxon>
        <taxon>Ecdysozoa</taxon>
        <taxon>Arthropoda</taxon>
        <taxon>Hexapoda</taxon>
        <taxon>Insecta</taxon>
        <taxon>Pterygota</taxon>
        <taxon>Neoptera</taxon>
        <taxon>Endopterygota</taxon>
        <taxon>Hymenoptera</taxon>
        <taxon>Apocrita</taxon>
        <taxon>Aculeata</taxon>
        <taxon>Vespoidea</taxon>
        <taxon>Vespidae</taxon>
        <taxon>Vespinae</taxon>
        <taxon>Vespula</taxon>
    </lineage>
</organism>
<comment type="caution">
    <text evidence="1">The sequence shown here is derived from an EMBL/GenBank/DDBJ whole genome shotgun (WGS) entry which is preliminary data.</text>
</comment>
<gene>
    <name evidence="1" type="ORF">V1477_011669</name>
</gene>
<evidence type="ECO:0000313" key="1">
    <source>
        <dbReference type="EMBL" id="KAL2738310.1"/>
    </source>
</evidence>
<reference evidence="1 2" key="1">
    <citation type="journal article" date="2024" name="Ann. Entomol. Soc. Am.">
        <title>Genomic analyses of the southern and eastern yellowjacket wasps (Hymenoptera: Vespidae) reveal evolutionary signatures of social life.</title>
        <authorList>
            <person name="Catto M.A."/>
            <person name="Caine P.B."/>
            <person name="Orr S.E."/>
            <person name="Hunt B.G."/>
            <person name="Goodisman M.A.D."/>
        </authorList>
    </citation>
    <scope>NUCLEOTIDE SEQUENCE [LARGE SCALE GENOMIC DNA]</scope>
    <source>
        <strain evidence="1">232</strain>
        <tissue evidence="1">Head and thorax</tissue>
    </source>
</reference>
<name>A0ABD2C0E9_VESMC</name>
<keyword evidence="2" id="KW-1185">Reference proteome</keyword>
<proteinExistence type="predicted"/>
<accession>A0ABD2C0E9</accession>
<dbReference type="EMBL" id="JAYRBN010000063">
    <property type="protein sequence ID" value="KAL2738310.1"/>
    <property type="molecule type" value="Genomic_DNA"/>
</dbReference>
<evidence type="ECO:0000313" key="2">
    <source>
        <dbReference type="Proteomes" id="UP001607303"/>
    </source>
</evidence>
<dbReference type="AlphaFoldDB" id="A0ABD2C0E9"/>
<protein>
    <submittedName>
        <fullName evidence="1">Uncharacterized protein</fullName>
    </submittedName>
</protein>